<feature type="compositionally biased region" description="Basic and acidic residues" evidence="1">
    <location>
        <begin position="405"/>
        <end position="424"/>
    </location>
</feature>
<feature type="compositionally biased region" description="Polar residues" evidence="1">
    <location>
        <begin position="112"/>
        <end position="128"/>
    </location>
</feature>
<feature type="compositionally biased region" description="Basic and acidic residues" evidence="1">
    <location>
        <begin position="318"/>
        <end position="345"/>
    </location>
</feature>
<feature type="compositionally biased region" description="Low complexity" evidence="1">
    <location>
        <begin position="157"/>
        <end position="172"/>
    </location>
</feature>
<dbReference type="Proteomes" id="UP000749559">
    <property type="component" value="Unassembled WGS sequence"/>
</dbReference>
<feature type="compositionally biased region" description="Polar residues" evidence="1">
    <location>
        <begin position="36"/>
        <end position="58"/>
    </location>
</feature>
<evidence type="ECO:0000256" key="1">
    <source>
        <dbReference type="SAM" id="MobiDB-lite"/>
    </source>
</evidence>
<feature type="non-terminal residue" evidence="2">
    <location>
        <position position="506"/>
    </location>
</feature>
<protein>
    <submittedName>
        <fullName evidence="2">Uncharacterized protein</fullName>
    </submittedName>
</protein>
<name>A0A8S4PQF3_OWEFU</name>
<feature type="compositionally biased region" description="Basic residues" evidence="1">
    <location>
        <begin position="425"/>
        <end position="439"/>
    </location>
</feature>
<evidence type="ECO:0000313" key="2">
    <source>
        <dbReference type="EMBL" id="CAH1795510.1"/>
    </source>
</evidence>
<feature type="compositionally biased region" description="Basic and acidic residues" evidence="1">
    <location>
        <begin position="59"/>
        <end position="96"/>
    </location>
</feature>
<reference evidence="2" key="1">
    <citation type="submission" date="2022-03" db="EMBL/GenBank/DDBJ databases">
        <authorList>
            <person name="Martin C."/>
        </authorList>
    </citation>
    <scope>NUCLEOTIDE SEQUENCE</scope>
</reference>
<gene>
    <name evidence="2" type="ORF">OFUS_LOCUS20041</name>
</gene>
<keyword evidence="3" id="KW-1185">Reference proteome</keyword>
<comment type="caution">
    <text evidence="2">The sequence shown here is derived from an EMBL/GenBank/DDBJ whole genome shotgun (WGS) entry which is preliminary data.</text>
</comment>
<feature type="region of interest" description="Disordered" evidence="1">
    <location>
        <begin position="152"/>
        <end position="177"/>
    </location>
</feature>
<feature type="region of interest" description="Disordered" evidence="1">
    <location>
        <begin position="1"/>
        <end position="128"/>
    </location>
</feature>
<evidence type="ECO:0000313" key="3">
    <source>
        <dbReference type="Proteomes" id="UP000749559"/>
    </source>
</evidence>
<dbReference type="EMBL" id="CAIIXF020000009">
    <property type="protein sequence ID" value="CAH1795510.1"/>
    <property type="molecule type" value="Genomic_DNA"/>
</dbReference>
<feature type="region of interest" description="Disordered" evidence="1">
    <location>
        <begin position="405"/>
        <end position="478"/>
    </location>
</feature>
<accession>A0A8S4PQF3</accession>
<dbReference type="AlphaFoldDB" id="A0A8S4PQF3"/>
<proteinExistence type="predicted"/>
<sequence>MPVEHKNNHRHKSDQTNAYHAKHDYKPNPAKHYSVQEYNGKTDGQNSIPNNLNNTTHQDLQRQDYNRHGDHSEHTLGLNTHEHHPPHLQHHFHDGTHINQNQAHGVYKESSKSTAPMQYISTQGPGQQAQDMSFEQIVEYNQHIQQPVKSVDHPYQNVPNIKPPNIQNNNDNANDDSELDEPYNPFDPNGGGGTFITYSDEDDHPYENSEFHEGGHPYFDDKPNQFNNTYALTPIDDLDSLNEDDPPYVNVTKEENDDPPYVNIQKDYDPPYVNVPKGPEINPPYENIPKGLNKDEIPAFKKNAKIPPNPLAGQAAKQSKEHSRQNNEENAKHRSKSESDAKQKNTDAANINVDSGRESLNECVNEIDPESIEHIQRLQQLEPRRNRMKNKLLFEIKTYEDEHDYNDETQKHTLDTIVQHEKSPSKSKVRGKYKRKSESRRRSLTNDRANSMVKEDKQPIHRVSNVKPMKIRDNSYDRITPDLKQHRKHVINPKKKIAYDLTKYEY</sequence>
<feature type="region of interest" description="Disordered" evidence="1">
    <location>
        <begin position="302"/>
        <end position="358"/>
    </location>
</feature>
<organism evidence="2 3">
    <name type="scientific">Owenia fusiformis</name>
    <name type="common">Polychaete worm</name>
    <dbReference type="NCBI Taxonomy" id="6347"/>
    <lineage>
        <taxon>Eukaryota</taxon>
        <taxon>Metazoa</taxon>
        <taxon>Spiralia</taxon>
        <taxon>Lophotrochozoa</taxon>
        <taxon>Annelida</taxon>
        <taxon>Polychaeta</taxon>
        <taxon>Sedentaria</taxon>
        <taxon>Canalipalpata</taxon>
        <taxon>Sabellida</taxon>
        <taxon>Oweniida</taxon>
        <taxon>Oweniidae</taxon>
        <taxon>Owenia</taxon>
    </lineage>
</organism>